<dbReference type="InterPro" id="IPR036291">
    <property type="entry name" value="NAD(P)-bd_dom_sf"/>
</dbReference>
<sequence length="291" mass="30423">MASNKEIVFVTGGNTGLGYEIVKALYQSPRAYDIIIGSRTVSKGEDAIATLQKEIPQPGGGSGTSTLSVQQADLESDASLERAVEAIAAQHGGRLDVLINNGGASFDNDIAPRGRGMSVREAFNAMWDVNVSGTHVLTQLAAPLLLKSGSEGGNPRLLFVTSGTSTLAETEDFDTPMGRRLNASPAAGWPKKSTAGEGAGTMSITGYRSAKTGLNMLMREWARILRNDGVKVWAVSPGFLATGLAGVGAEKLKAAGALDPSVGGETVRQVVEGKRDGEVGKVVRRDVVQPW</sequence>
<proteinExistence type="inferred from homology"/>
<evidence type="ECO:0000313" key="4">
    <source>
        <dbReference type="EMBL" id="KAK7993091.1"/>
    </source>
</evidence>
<dbReference type="InterPro" id="IPR002347">
    <property type="entry name" value="SDR_fam"/>
</dbReference>
<comment type="similarity">
    <text evidence="1">Belongs to the short-chain dehydrogenases/reductases (SDR) family.</text>
</comment>
<dbReference type="PANTHER" id="PTHR43008:SF8">
    <property type="entry name" value="BENZIL REDUCTASE ((S)-BENZOIN FORMING) IRC24"/>
    <property type="match status" value="1"/>
</dbReference>
<dbReference type="Pfam" id="PF00106">
    <property type="entry name" value="adh_short"/>
    <property type="match status" value="2"/>
</dbReference>
<name>A0ABR1QZR1_9PEZI</name>
<organism evidence="4 5">
    <name type="scientific">Apiospora marii</name>
    <dbReference type="NCBI Taxonomy" id="335849"/>
    <lineage>
        <taxon>Eukaryota</taxon>
        <taxon>Fungi</taxon>
        <taxon>Dikarya</taxon>
        <taxon>Ascomycota</taxon>
        <taxon>Pezizomycotina</taxon>
        <taxon>Sordariomycetes</taxon>
        <taxon>Xylariomycetidae</taxon>
        <taxon>Amphisphaeriales</taxon>
        <taxon>Apiosporaceae</taxon>
        <taxon>Apiospora</taxon>
    </lineage>
</organism>
<dbReference type="PRINTS" id="PR00081">
    <property type="entry name" value="GDHRDH"/>
</dbReference>
<dbReference type="Gene3D" id="3.40.50.720">
    <property type="entry name" value="NAD(P)-binding Rossmann-like Domain"/>
    <property type="match status" value="1"/>
</dbReference>
<dbReference type="SUPFAM" id="SSF51735">
    <property type="entry name" value="NAD(P)-binding Rossmann-fold domains"/>
    <property type="match status" value="1"/>
</dbReference>
<keyword evidence="5" id="KW-1185">Reference proteome</keyword>
<evidence type="ECO:0000256" key="2">
    <source>
        <dbReference type="ARBA" id="ARBA00023002"/>
    </source>
</evidence>
<evidence type="ECO:0000313" key="5">
    <source>
        <dbReference type="Proteomes" id="UP001396898"/>
    </source>
</evidence>
<evidence type="ECO:0000256" key="3">
    <source>
        <dbReference type="SAM" id="MobiDB-lite"/>
    </source>
</evidence>
<feature type="region of interest" description="Disordered" evidence="3">
    <location>
        <begin position="175"/>
        <end position="197"/>
    </location>
</feature>
<keyword evidence="2" id="KW-0560">Oxidoreductase</keyword>
<accession>A0ABR1QZR1</accession>
<comment type="caution">
    <text evidence="4">The sequence shown here is derived from an EMBL/GenBank/DDBJ whole genome shotgun (WGS) entry which is preliminary data.</text>
</comment>
<dbReference type="Proteomes" id="UP001396898">
    <property type="component" value="Unassembled WGS sequence"/>
</dbReference>
<reference evidence="4 5" key="1">
    <citation type="submission" date="2023-01" db="EMBL/GenBank/DDBJ databases">
        <title>Analysis of 21 Apiospora genomes using comparative genomics revels a genus with tremendous synthesis potential of carbohydrate active enzymes and secondary metabolites.</title>
        <authorList>
            <person name="Sorensen T."/>
        </authorList>
    </citation>
    <scope>NUCLEOTIDE SEQUENCE [LARGE SCALE GENOMIC DNA]</scope>
    <source>
        <strain evidence="4 5">CBS 20057</strain>
    </source>
</reference>
<protein>
    <submittedName>
        <fullName evidence="4">Short-chain dehydrogenase/reductase tropE</fullName>
    </submittedName>
</protein>
<gene>
    <name evidence="4" type="ORF">PG991_016270</name>
</gene>
<dbReference type="EMBL" id="JAQQWI010000025">
    <property type="protein sequence ID" value="KAK7993091.1"/>
    <property type="molecule type" value="Genomic_DNA"/>
</dbReference>
<dbReference type="PANTHER" id="PTHR43008">
    <property type="entry name" value="BENZIL REDUCTASE"/>
    <property type="match status" value="1"/>
</dbReference>
<evidence type="ECO:0000256" key="1">
    <source>
        <dbReference type="ARBA" id="ARBA00006484"/>
    </source>
</evidence>